<feature type="transmembrane region" description="Helical" evidence="2">
    <location>
        <begin position="295"/>
        <end position="318"/>
    </location>
</feature>
<dbReference type="Proteomes" id="UP000265663">
    <property type="component" value="Unassembled WGS sequence"/>
</dbReference>
<dbReference type="OrthoDB" id="4721035at2759"/>
<protein>
    <submittedName>
        <fullName evidence="3">MCM2 3 5 family</fullName>
    </submittedName>
</protein>
<name>A0A3M7MI81_9PLEO</name>
<evidence type="ECO:0000313" key="3">
    <source>
        <dbReference type="EMBL" id="RMZ74200.1"/>
    </source>
</evidence>
<feature type="region of interest" description="Disordered" evidence="1">
    <location>
        <begin position="1"/>
        <end position="175"/>
    </location>
</feature>
<gene>
    <name evidence="3" type="ORF">GMOD_00003205</name>
</gene>
<dbReference type="EMBL" id="KE747844">
    <property type="protein sequence ID" value="RMZ74200.1"/>
    <property type="molecule type" value="Genomic_DNA"/>
</dbReference>
<proteinExistence type="predicted"/>
<keyword evidence="2" id="KW-0812">Transmembrane</keyword>
<reference evidence="3 4" key="1">
    <citation type="journal article" date="2014" name="PLoS ONE">
        <title>De novo Genome Assembly of the Fungal Plant Pathogen Pyrenophora semeniperda.</title>
        <authorList>
            <person name="Soliai M.M."/>
            <person name="Meyer S.E."/>
            <person name="Udall J.A."/>
            <person name="Elzinga D.E."/>
            <person name="Hermansen R.A."/>
            <person name="Bodily P.M."/>
            <person name="Hart A.A."/>
            <person name="Coleman C.E."/>
        </authorList>
    </citation>
    <scope>NUCLEOTIDE SEQUENCE [LARGE SCALE GENOMIC DNA]</scope>
    <source>
        <strain evidence="3 4">CCB06</strain>
        <tissue evidence="3">Mycelium</tissue>
    </source>
</reference>
<sequence>MVKEDSLVPSSMADRRPLIQESPDFSESSENTPALPSLGFSNNSHSLGTSSPSSVRPNFARYQSDITTVGRNTPSIVPEEDEDEDIADSFRQGKDSGLGIAASGVTPQTPRHVSIQPFAHRAVGPGPKSPPTKSPGAFSSPGSADPYVGSFPRSSIESTPDLRRERFSPELGRGNPHVSTYEEFRHGILKNAKNSNTSINDYENYIHSSDAERLRAGGRAALSIKSAYENDFRPTHECATARDFYQPSITWLSMSLILVSLFSCVFSGIFLVLAIRAPHYGRLITSHGPITPADAILLTTVLAKLIELSFVTAFVAFLGQVLSRRAFMKDQGRGVTLSELSMWRWVVQPGTLIVSPLTAKYAGFSFLGILSLLSAILATLYTSAAAATVQPMLRNGNWDKGLVLSGRVKSDFANINYLKSMCQTPIRTDKQYQGETCLQMEHAGQGYHNFQRYLSDWDISARNGNGTSDLNLRPKGFGLLYENTTVTGQWIHMVNTTEVSRRYGRVINNITMAMPHSGVFAAARDQRNGILQPEELNSEGSYSLRASVPSPIINVLCVNMNETELAPIVYSAWPNNDTVNVTSWGKSPGLRDKATTINKTVVDDIFEWDVNDTTTLKWPPVFGRYPASFNTVLNHTSNIWGRPAIYLLGQGGPDDVGVDGTGIYSLCKIHVSIRANCSTRHDVSGSGGTMEAICDDPHDKMAFVETGTEPNTNAQGIANWRDIGTDWANSLSLGTGLMDANASTSRLLTQLILKPSNPDPKDVQVDLSKAIPSLAEALAVLSACTLLLSMIDAPFVTFWNYTHPALDEYQTQYFNASLKAQQYASGGMAGAGKAWIVILSLVFFMNVFVLIYFILHRGLVTDFTEPPNLFALAVNSPPSHVLAGSCGGGPEGKQYLVNWFVNHEGDHLYMEPGEKSHLLGGHRQPHTHTHPYDLAQETWPKRSENSGAFFASLMETIRRGLGMKECNVPARLGSTNVENSRSSATARTDHVASEYEMQHGHTKLQRNFRTLAKRRSVL</sequence>
<feature type="transmembrane region" description="Helical" evidence="2">
    <location>
        <begin position="834"/>
        <end position="855"/>
    </location>
</feature>
<evidence type="ECO:0000256" key="1">
    <source>
        <dbReference type="SAM" id="MobiDB-lite"/>
    </source>
</evidence>
<keyword evidence="2" id="KW-0472">Membrane</keyword>
<dbReference type="AlphaFoldDB" id="A0A3M7MI81"/>
<evidence type="ECO:0000313" key="4">
    <source>
        <dbReference type="Proteomes" id="UP000265663"/>
    </source>
</evidence>
<accession>A0A3M7MI81</accession>
<feature type="transmembrane region" description="Helical" evidence="2">
    <location>
        <begin position="777"/>
        <end position="799"/>
    </location>
</feature>
<organism evidence="3 4">
    <name type="scientific">Pyrenophora seminiperda CCB06</name>
    <dbReference type="NCBI Taxonomy" id="1302712"/>
    <lineage>
        <taxon>Eukaryota</taxon>
        <taxon>Fungi</taxon>
        <taxon>Dikarya</taxon>
        <taxon>Ascomycota</taxon>
        <taxon>Pezizomycotina</taxon>
        <taxon>Dothideomycetes</taxon>
        <taxon>Pleosporomycetidae</taxon>
        <taxon>Pleosporales</taxon>
        <taxon>Pleosporineae</taxon>
        <taxon>Pleosporaceae</taxon>
        <taxon>Pyrenophora</taxon>
    </lineage>
</organism>
<feature type="compositionally biased region" description="Polar residues" evidence="1">
    <location>
        <begin position="64"/>
        <end position="75"/>
    </location>
</feature>
<feature type="compositionally biased region" description="Acidic residues" evidence="1">
    <location>
        <begin position="78"/>
        <end position="87"/>
    </location>
</feature>
<feature type="transmembrane region" description="Helical" evidence="2">
    <location>
        <begin position="361"/>
        <end position="384"/>
    </location>
</feature>
<keyword evidence="2" id="KW-1133">Transmembrane helix</keyword>
<evidence type="ECO:0000256" key="2">
    <source>
        <dbReference type="SAM" id="Phobius"/>
    </source>
</evidence>
<keyword evidence="4" id="KW-1185">Reference proteome</keyword>
<feature type="compositionally biased region" description="Polar residues" evidence="1">
    <location>
        <begin position="23"/>
        <end position="56"/>
    </location>
</feature>
<feature type="transmembrane region" description="Helical" evidence="2">
    <location>
        <begin position="251"/>
        <end position="275"/>
    </location>
</feature>